<accession>A0A0C9VB87</accession>
<dbReference type="InterPro" id="IPR037151">
    <property type="entry name" value="AlkB-like_sf"/>
</dbReference>
<keyword evidence="2" id="KW-1185">Reference proteome</keyword>
<dbReference type="Gene3D" id="2.60.120.590">
    <property type="entry name" value="Alpha-ketoglutarate-dependent dioxygenase AlkB-like"/>
    <property type="match status" value="1"/>
</dbReference>
<dbReference type="GO" id="GO:0006974">
    <property type="term" value="P:DNA damage response"/>
    <property type="evidence" value="ECO:0007669"/>
    <property type="project" value="InterPro"/>
</dbReference>
<name>A0A0C9VB87_SPHS4</name>
<dbReference type="GO" id="GO:0005759">
    <property type="term" value="C:mitochondrial matrix"/>
    <property type="evidence" value="ECO:0007669"/>
    <property type="project" value="TreeGrafter"/>
</dbReference>
<reference evidence="1 2" key="1">
    <citation type="submission" date="2014-06" db="EMBL/GenBank/DDBJ databases">
        <title>Evolutionary Origins and Diversification of the Mycorrhizal Mutualists.</title>
        <authorList>
            <consortium name="DOE Joint Genome Institute"/>
            <consortium name="Mycorrhizal Genomics Consortium"/>
            <person name="Kohler A."/>
            <person name="Kuo A."/>
            <person name="Nagy L.G."/>
            <person name="Floudas D."/>
            <person name="Copeland A."/>
            <person name="Barry K.W."/>
            <person name="Cichocki N."/>
            <person name="Veneault-Fourrey C."/>
            <person name="LaButti K."/>
            <person name="Lindquist E.A."/>
            <person name="Lipzen A."/>
            <person name="Lundell T."/>
            <person name="Morin E."/>
            <person name="Murat C."/>
            <person name="Riley R."/>
            <person name="Ohm R."/>
            <person name="Sun H."/>
            <person name="Tunlid A."/>
            <person name="Henrissat B."/>
            <person name="Grigoriev I.V."/>
            <person name="Hibbett D.S."/>
            <person name="Martin F."/>
        </authorList>
    </citation>
    <scope>NUCLEOTIDE SEQUENCE [LARGE SCALE GENOMIC DNA]</scope>
    <source>
        <strain evidence="1 2">SS14</strain>
    </source>
</reference>
<dbReference type="OrthoDB" id="28127at2759"/>
<evidence type="ECO:0008006" key="3">
    <source>
        <dbReference type="Google" id="ProtNLM"/>
    </source>
</evidence>
<protein>
    <recommendedName>
        <fullName evidence="3">Alpha-ketoglutarate-dependent dioxygenase AlkB-like domain-containing protein</fullName>
    </recommendedName>
</protein>
<dbReference type="EMBL" id="KN837118">
    <property type="protein sequence ID" value="KIJ44239.1"/>
    <property type="molecule type" value="Genomic_DNA"/>
</dbReference>
<sequence>MFSARNFIRSRIACSRFLSSQRYLAPYLRTVSSSTLPSEFRFIPDFLAEDEQRTLLKFALRKLDETGKRSLQRKRRSKGNYDTCDGSISDLFLPDEYYGFEEGHYDGVIVNYREMHATSWPEDPALISVLNRLYSLLPTIPKENVQAHILHLASSGHILPHVDNLQASGSWIAAVSLGGGR</sequence>
<dbReference type="HOGENOM" id="CLU_080229_0_0_1"/>
<evidence type="ECO:0000313" key="2">
    <source>
        <dbReference type="Proteomes" id="UP000054279"/>
    </source>
</evidence>
<dbReference type="AlphaFoldDB" id="A0A0C9VB87"/>
<dbReference type="GO" id="GO:0016706">
    <property type="term" value="F:2-oxoglutarate-dependent dioxygenase activity"/>
    <property type="evidence" value="ECO:0007669"/>
    <property type="project" value="TreeGrafter"/>
</dbReference>
<proteinExistence type="predicted"/>
<feature type="non-terminal residue" evidence="1">
    <location>
        <position position="181"/>
    </location>
</feature>
<dbReference type="SUPFAM" id="SSF51197">
    <property type="entry name" value="Clavaminate synthase-like"/>
    <property type="match status" value="1"/>
</dbReference>
<gene>
    <name evidence="1" type="ORF">M422DRAFT_168295</name>
</gene>
<dbReference type="PANTHER" id="PTHR21052:SF0">
    <property type="entry name" value="ALPHA-KETOGLUTARATE-DEPENDENT DIOXYGENASE ALKB HOMOLOG 7, MITOCHONDRIAL"/>
    <property type="match status" value="1"/>
</dbReference>
<evidence type="ECO:0000313" key="1">
    <source>
        <dbReference type="EMBL" id="KIJ44239.1"/>
    </source>
</evidence>
<dbReference type="Proteomes" id="UP000054279">
    <property type="component" value="Unassembled WGS sequence"/>
</dbReference>
<dbReference type="InterPro" id="IPR032870">
    <property type="entry name" value="ALKBH7-like"/>
</dbReference>
<organism evidence="1 2">
    <name type="scientific">Sphaerobolus stellatus (strain SS14)</name>
    <dbReference type="NCBI Taxonomy" id="990650"/>
    <lineage>
        <taxon>Eukaryota</taxon>
        <taxon>Fungi</taxon>
        <taxon>Dikarya</taxon>
        <taxon>Basidiomycota</taxon>
        <taxon>Agaricomycotina</taxon>
        <taxon>Agaricomycetes</taxon>
        <taxon>Phallomycetidae</taxon>
        <taxon>Geastrales</taxon>
        <taxon>Sphaerobolaceae</taxon>
        <taxon>Sphaerobolus</taxon>
    </lineage>
</organism>
<feature type="non-terminal residue" evidence="1">
    <location>
        <position position="1"/>
    </location>
</feature>
<dbReference type="PANTHER" id="PTHR21052">
    <property type="entry name" value="SPERMATOGENESIS ASSOCIATED 11-RELATED"/>
    <property type="match status" value="1"/>
</dbReference>
<dbReference type="GO" id="GO:0006631">
    <property type="term" value="P:fatty acid metabolic process"/>
    <property type="evidence" value="ECO:0007669"/>
    <property type="project" value="TreeGrafter"/>
</dbReference>